<evidence type="ECO:0000256" key="4">
    <source>
        <dbReference type="RuleBase" id="RU000675"/>
    </source>
</evidence>
<gene>
    <name evidence="10" type="ORF">PLOB_00012468</name>
</gene>
<dbReference type="InterPro" id="IPR048913">
    <property type="entry name" value="BetaGal_gal-bd"/>
</dbReference>
<evidence type="ECO:0000256" key="5">
    <source>
        <dbReference type="RuleBase" id="RU003679"/>
    </source>
</evidence>
<dbReference type="InterPro" id="IPR031330">
    <property type="entry name" value="Gly_Hdrlase_35_cat"/>
</dbReference>
<feature type="transmembrane region" description="Helical" evidence="6">
    <location>
        <begin position="12"/>
        <end position="32"/>
    </location>
</feature>
<dbReference type="PROSITE" id="PS01182">
    <property type="entry name" value="GLYCOSYL_HYDROL_F35"/>
    <property type="match status" value="1"/>
</dbReference>
<evidence type="ECO:0000256" key="1">
    <source>
        <dbReference type="ARBA" id="ARBA00009809"/>
    </source>
</evidence>
<dbReference type="InterPro" id="IPR026283">
    <property type="entry name" value="B-gal_1-like"/>
</dbReference>
<keyword evidence="6" id="KW-0812">Transmembrane</keyword>
<evidence type="ECO:0000313" key="11">
    <source>
        <dbReference type="Proteomes" id="UP001159405"/>
    </source>
</evidence>
<dbReference type="PRINTS" id="PR00742">
    <property type="entry name" value="GLHYDRLASE35"/>
</dbReference>
<evidence type="ECO:0000259" key="8">
    <source>
        <dbReference type="Pfam" id="PF21317"/>
    </source>
</evidence>
<dbReference type="Gene3D" id="2.60.120.260">
    <property type="entry name" value="Galactose-binding domain-like"/>
    <property type="match status" value="2"/>
</dbReference>
<evidence type="ECO:0000313" key="10">
    <source>
        <dbReference type="EMBL" id="CAH3104663.1"/>
    </source>
</evidence>
<dbReference type="InterPro" id="IPR008979">
    <property type="entry name" value="Galactose-bd-like_sf"/>
</dbReference>
<dbReference type="PANTHER" id="PTHR23421">
    <property type="entry name" value="BETA-GALACTOSIDASE RELATED"/>
    <property type="match status" value="1"/>
</dbReference>
<evidence type="ECO:0000256" key="2">
    <source>
        <dbReference type="ARBA" id="ARBA00022801"/>
    </source>
</evidence>
<dbReference type="Pfam" id="PF01301">
    <property type="entry name" value="Glyco_hydro_35"/>
    <property type="match status" value="1"/>
</dbReference>
<dbReference type="Gene3D" id="3.20.20.80">
    <property type="entry name" value="Glycosidases"/>
    <property type="match status" value="1"/>
</dbReference>
<sequence>MLSTLRLRVKPLYATLGIVIFGVVLFLKFSPWTPSKPVTTPSLTEVGRDFYLDGKQFRILSGSIHYFRVVPEYWKDRLLKLKAMGLNTVQTYVPWNLHEEVMGHFNFEGGLDIARFINLAHTIGLYVIVRPGPFICAEWEFGGFPSWLLHDPNMELRSMYTPYILAVDRYLKKMAEILAPLQYSKGGPIIAFQVENEYGSYSEDLSSEYMIHLRNVMVDEGLTELMFTSDNLWIMEQEKYRLPGAFLTMNLQKDEVDSIKRLKKLQPNRPLMVAEFWPGWFDNWGDGHYKMDVEKTTTRVLNILKAGASINLYMFHGGTNFGFMNGALVIPWIRKFSYQAVVTSYDYDAPLSEAGDVTKKFWALSKIFKKYNPSSNHKVDKSLLYPERRAYGNVKMQKCLGLSDMTHSFVSVESDNVMPMEMLPINNNGGQGYGFILYRTELWKEPWQITIHDISDSAQVLLDGSVIYRTNSAMKKGTWKNIHYIDQKELWKVVIKLDKPNQDTKKHILEILVENMGRSNILPVMNTQRKGILGDVFVDGKKQSSWKIYPMEFKRDFFSKLSDFPLSWRKVTEWNKPYPPTLYRGTFDIKGEIKDTFLHMKDWTKGVAFINGHNLGRYWELGPQETLYLPAPWLRRGNNELLVFELEKCKVPEVPFSLEPKIKGETVDVE</sequence>
<dbReference type="SUPFAM" id="SSF51445">
    <property type="entry name" value="(Trans)glycosidases"/>
    <property type="match status" value="1"/>
</dbReference>
<evidence type="ECO:0000259" key="7">
    <source>
        <dbReference type="Pfam" id="PF01301"/>
    </source>
</evidence>
<feature type="domain" description="Beta-galactosidase 1-like first all-beta" evidence="8">
    <location>
        <begin position="430"/>
        <end position="552"/>
    </location>
</feature>
<feature type="domain" description="Beta-galactosidase galactose-binding" evidence="9">
    <location>
        <begin position="580"/>
        <end position="639"/>
    </location>
</feature>
<dbReference type="Pfam" id="PF21317">
    <property type="entry name" value="BetaGal_ABD_1"/>
    <property type="match status" value="1"/>
</dbReference>
<keyword evidence="3 4" id="KW-0326">Glycosidase</keyword>
<feature type="domain" description="Glycoside hydrolase 35 catalytic" evidence="7">
    <location>
        <begin position="50"/>
        <end position="370"/>
    </location>
</feature>
<comment type="catalytic activity">
    <reaction evidence="4">
        <text>Hydrolysis of terminal non-reducing beta-D-galactose residues in beta-D-galactosides.</text>
        <dbReference type="EC" id="3.2.1.23"/>
    </reaction>
</comment>
<keyword evidence="11" id="KW-1185">Reference proteome</keyword>
<protein>
    <recommendedName>
        <fullName evidence="4">Beta-galactosidase</fullName>
        <ecNumber evidence="4">3.2.1.23</ecNumber>
    </recommendedName>
</protein>
<evidence type="ECO:0000256" key="6">
    <source>
        <dbReference type="SAM" id="Phobius"/>
    </source>
</evidence>
<proteinExistence type="inferred from homology"/>
<dbReference type="PIRSF" id="PIRSF006336">
    <property type="entry name" value="B-gal"/>
    <property type="match status" value="1"/>
</dbReference>
<dbReference type="SUPFAM" id="SSF49785">
    <property type="entry name" value="Galactose-binding domain-like"/>
    <property type="match status" value="1"/>
</dbReference>
<dbReference type="EC" id="3.2.1.23" evidence="4"/>
<comment type="caution">
    <text evidence="10">The sequence shown here is derived from an EMBL/GenBank/DDBJ whole genome shotgun (WGS) entry which is preliminary data.</text>
</comment>
<accession>A0ABN8NCV5</accession>
<organism evidence="10 11">
    <name type="scientific">Porites lobata</name>
    <dbReference type="NCBI Taxonomy" id="104759"/>
    <lineage>
        <taxon>Eukaryota</taxon>
        <taxon>Metazoa</taxon>
        <taxon>Cnidaria</taxon>
        <taxon>Anthozoa</taxon>
        <taxon>Hexacorallia</taxon>
        <taxon>Scleractinia</taxon>
        <taxon>Fungiina</taxon>
        <taxon>Poritidae</taxon>
        <taxon>Porites</taxon>
    </lineage>
</organism>
<reference evidence="10 11" key="1">
    <citation type="submission" date="2022-05" db="EMBL/GenBank/DDBJ databases">
        <authorList>
            <consortium name="Genoscope - CEA"/>
            <person name="William W."/>
        </authorList>
    </citation>
    <scope>NUCLEOTIDE SEQUENCE [LARGE SCALE GENOMIC DNA]</scope>
</reference>
<comment type="similarity">
    <text evidence="1 5">Belongs to the glycosyl hydrolase 35 family.</text>
</comment>
<evidence type="ECO:0000259" key="9">
    <source>
        <dbReference type="Pfam" id="PF21467"/>
    </source>
</evidence>
<dbReference type="InterPro" id="IPR048912">
    <property type="entry name" value="BetaGal1-like_ABD1"/>
</dbReference>
<dbReference type="InterPro" id="IPR019801">
    <property type="entry name" value="Glyco_hydro_35_CS"/>
</dbReference>
<keyword evidence="6" id="KW-1133">Transmembrane helix</keyword>
<dbReference type="Proteomes" id="UP001159405">
    <property type="component" value="Unassembled WGS sequence"/>
</dbReference>
<dbReference type="Pfam" id="PF21467">
    <property type="entry name" value="BetaGal_gal-bd"/>
    <property type="match status" value="1"/>
</dbReference>
<keyword evidence="2 4" id="KW-0378">Hydrolase</keyword>
<keyword evidence="6" id="KW-0472">Membrane</keyword>
<dbReference type="InterPro" id="IPR001944">
    <property type="entry name" value="Glycoside_Hdrlase_35"/>
</dbReference>
<name>A0ABN8NCV5_9CNID</name>
<dbReference type="EMBL" id="CALNXK010000017">
    <property type="protein sequence ID" value="CAH3104663.1"/>
    <property type="molecule type" value="Genomic_DNA"/>
</dbReference>
<dbReference type="InterPro" id="IPR017853">
    <property type="entry name" value="GH"/>
</dbReference>
<evidence type="ECO:0000256" key="3">
    <source>
        <dbReference type="ARBA" id="ARBA00023295"/>
    </source>
</evidence>